<dbReference type="PROSITE" id="PS51199">
    <property type="entry name" value="SF4_HELICASE"/>
    <property type="match status" value="1"/>
</dbReference>
<keyword evidence="9" id="KW-0413">Isomerase</keyword>
<dbReference type="EC" id="5.6.2.3" evidence="11 12"/>
<evidence type="ECO:0000256" key="1">
    <source>
        <dbReference type="ARBA" id="ARBA00008428"/>
    </source>
</evidence>
<organism evidence="14 15">
    <name type="scientific">Tumebacillus amylolyticus</name>
    <dbReference type="NCBI Taxonomy" id="2801339"/>
    <lineage>
        <taxon>Bacteria</taxon>
        <taxon>Bacillati</taxon>
        <taxon>Bacillota</taxon>
        <taxon>Bacilli</taxon>
        <taxon>Bacillales</taxon>
        <taxon>Alicyclobacillaceae</taxon>
        <taxon>Tumebacillus</taxon>
    </lineage>
</organism>
<dbReference type="InterPro" id="IPR007692">
    <property type="entry name" value="DNA_helicase_DnaB"/>
</dbReference>
<comment type="caution">
    <text evidence="14">The sequence shown here is derived from an EMBL/GenBank/DDBJ whole genome shotgun (WGS) entry which is preliminary data.</text>
</comment>
<dbReference type="Gene3D" id="1.10.860.10">
    <property type="entry name" value="DNAb Helicase, Chain A"/>
    <property type="match status" value="1"/>
</dbReference>
<reference evidence="14 15" key="1">
    <citation type="submission" date="2021-01" db="EMBL/GenBank/DDBJ databases">
        <title>Tumebacillus sp. strain ITR2 16S ribosomal RNA gene Genome sequencing and assembly.</title>
        <authorList>
            <person name="Kang M."/>
        </authorList>
    </citation>
    <scope>NUCLEOTIDE SEQUENCE [LARGE SCALE GENOMIC DNA]</scope>
    <source>
        <strain evidence="14 15">ITR2</strain>
    </source>
</reference>
<dbReference type="EMBL" id="JAEQNB010000004">
    <property type="protein sequence ID" value="MBL0387880.1"/>
    <property type="molecule type" value="Genomic_DNA"/>
</dbReference>
<dbReference type="Proteomes" id="UP000602284">
    <property type="component" value="Unassembled WGS sequence"/>
</dbReference>
<dbReference type="Pfam" id="PF00772">
    <property type="entry name" value="DnaB"/>
    <property type="match status" value="1"/>
</dbReference>
<keyword evidence="5 12" id="KW-0378">Hydrolase</keyword>
<dbReference type="NCBIfam" id="TIGR00665">
    <property type="entry name" value="DnaB"/>
    <property type="match status" value="1"/>
</dbReference>
<sequence length="462" mass="51461">MQNTEDHQLPEPHHIEAEQAVLGACLLEATALDVVADILVHDDFFLMEHVLIYRTLLAMRDEGVPIDPVELSKRLSNRRRIQKVGGVQYLRNLEESCPTASNVDHYALIVKEKAQLRLFLLSAKEVAAGVYDGATVEELIEKQHRTLNKIQSSNVQGKKDFRKSSDVLAVAIEQIEERYYNRNLTGRAITGIPTGYADLDEMLAGLQRSDLIILAARPAVGKTAFALNLAQNVAVRARQNVAVFSLEMSAEQLVQRMLCAEGNIDAGKLRTGDLSDDDWIKLSLAVGTIGDAPLFIDDTPGITISEIRAKCKRLVEEEGDLALIVIDYLQLISGRGGNNRVQEVSEISRQLKLLARELNVTVVALSQLSRSVESRQDKRPMLSDLRESGSIEQDADIVSFLYRDDYYNPESEKRNVVEFIIAKQRSGPTGTVEIVFLKNYNKFVNLKRDPQVVMNFEGGASS</sequence>
<dbReference type="InterPro" id="IPR007694">
    <property type="entry name" value="DNA_helicase_DnaB-like_C"/>
</dbReference>
<comment type="function">
    <text evidence="12">The main replicative DNA helicase, it participates in initiation and elongation during chromosome replication. Travels ahead of the DNA replisome, separating dsDNA into templates for DNA synthesis. A processive ATP-dependent 5'-3' DNA helicase it has DNA-dependent ATPase activity.</text>
</comment>
<comment type="similarity">
    <text evidence="1 12">Belongs to the helicase family. DnaB subfamily.</text>
</comment>
<evidence type="ECO:0000256" key="11">
    <source>
        <dbReference type="NCBIfam" id="TIGR00665"/>
    </source>
</evidence>
<dbReference type="InterPro" id="IPR007693">
    <property type="entry name" value="DNA_helicase_DnaB-like_N"/>
</dbReference>
<keyword evidence="15" id="KW-1185">Reference proteome</keyword>
<keyword evidence="7 12" id="KW-0067">ATP-binding</keyword>
<evidence type="ECO:0000313" key="15">
    <source>
        <dbReference type="Proteomes" id="UP000602284"/>
    </source>
</evidence>
<dbReference type="InterPro" id="IPR036185">
    <property type="entry name" value="DNA_heli_DnaB-like_N_sf"/>
</dbReference>
<dbReference type="InterPro" id="IPR027417">
    <property type="entry name" value="P-loop_NTPase"/>
</dbReference>
<accession>A0ABS1JC75</accession>
<evidence type="ECO:0000256" key="4">
    <source>
        <dbReference type="ARBA" id="ARBA00022741"/>
    </source>
</evidence>
<evidence type="ECO:0000256" key="5">
    <source>
        <dbReference type="ARBA" id="ARBA00022801"/>
    </source>
</evidence>
<protein>
    <recommendedName>
        <fullName evidence="11 12">Replicative DNA helicase</fullName>
        <ecNumber evidence="11 12">5.6.2.3</ecNumber>
    </recommendedName>
</protein>
<keyword evidence="2 12" id="KW-0639">Primosome</keyword>
<evidence type="ECO:0000256" key="3">
    <source>
        <dbReference type="ARBA" id="ARBA00022705"/>
    </source>
</evidence>
<dbReference type="PANTHER" id="PTHR30153:SF2">
    <property type="entry name" value="REPLICATIVE DNA HELICASE"/>
    <property type="match status" value="1"/>
</dbReference>
<dbReference type="Pfam" id="PF03796">
    <property type="entry name" value="DnaB_C"/>
    <property type="match status" value="1"/>
</dbReference>
<dbReference type="SUPFAM" id="SSF48024">
    <property type="entry name" value="N-terminal domain of DnaB helicase"/>
    <property type="match status" value="1"/>
</dbReference>
<keyword evidence="4 12" id="KW-0547">Nucleotide-binding</keyword>
<dbReference type="SUPFAM" id="SSF52540">
    <property type="entry name" value="P-loop containing nucleoside triphosphate hydrolases"/>
    <property type="match status" value="1"/>
</dbReference>
<dbReference type="NCBIfam" id="NF004384">
    <property type="entry name" value="PRK05748.1"/>
    <property type="match status" value="1"/>
</dbReference>
<evidence type="ECO:0000256" key="9">
    <source>
        <dbReference type="ARBA" id="ARBA00023235"/>
    </source>
</evidence>
<name>A0ABS1JC75_9BACL</name>
<proteinExistence type="inferred from homology"/>
<keyword evidence="3 12" id="KW-0235">DNA replication</keyword>
<evidence type="ECO:0000256" key="8">
    <source>
        <dbReference type="ARBA" id="ARBA00023125"/>
    </source>
</evidence>
<evidence type="ECO:0000256" key="6">
    <source>
        <dbReference type="ARBA" id="ARBA00022806"/>
    </source>
</evidence>
<feature type="domain" description="SF4 helicase" evidence="13">
    <location>
        <begin position="185"/>
        <end position="450"/>
    </location>
</feature>
<dbReference type="Gene3D" id="3.40.50.300">
    <property type="entry name" value="P-loop containing nucleotide triphosphate hydrolases"/>
    <property type="match status" value="1"/>
</dbReference>
<evidence type="ECO:0000256" key="12">
    <source>
        <dbReference type="RuleBase" id="RU362085"/>
    </source>
</evidence>
<dbReference type="CDD" id="cd00984">
    <property type="entry name" value="DnaB_C"/>
    <property type="match status" value="1"/>
</dbReference>
<evidence type="ECO:0000256" key="10">
    <source>
        <dbReference type="ARBA" id="ARBA00048954"/>
    </source>
</evidence>
<comment type="catalytic activity">
    <reaction evidence="10 12">
        <text>ATP + H2O = ADP + phosphate + H(+)</text>
        <dbReference type="Rhea" id="RHEA:13065"/>
        <dbReference type="ChEBI" id="CHEBI:15377"/>
        <dbReference type="ChEBI" id="CHEBI:15378"/>
        <dbReference type="ChEBI" id="CHEBI:30616"/>
        <dbReference type="ChEBI" id="CHEBI:43474"/>
        <dbReference type="ChEBI" id="CHEBI:456216"/>
        <dbReference type="EC" id="5.6.2.3"/>
    </reaction>
</comment>
<evidence type="ECO:0000256" key="7">
    <source>
        <dbReference type="ARBA" id="ARBA00022840"/>
    </source>
</evidence>
<keyword evidence="8 12" id="KW-0238">DNA-binding</keyword>
<gene>
    <name evidence="14" type="primary">dnaB</name>
    <name evidence="14" type="ORF">JJB07_14660</name>
</gene>
<evidence type="ECO:0000259" key="13">
    <source>
        <dbReference type="PROSITE" id="PS51199"/>
    </source>
</evidence>
<evidence type="ECO:0000256" key="2">
    <source>
        <dbReference type="ARBA" id="ARBA00022515"/>
    </source>
</evidence>
<dbReference type="PANTHER" id="PTHR30153">
    <property type="entry name" value="REPLICATIVE DNA HELICASE DNAB"/>
    <property type="match status" value="1"/>
</dbReference>
<evidence type="ECO:0000313" key="14">
    <source>
        <dbReference type="EMBL" id="MBL0387880.1"/>
    </source>
</evidence>
<keyword evidence="6 12" id="KW-0347">Helicase</keyword>
<dbReference type="GO" id="GO:0003678">
    <property type="term" value="F:DNA helicase activity"/>
    <property type="evidence" value="ECO:0007669"/>
    <property type="project" value="UniProtKB-EC"/>
</dbReference>
<dbReference type="GO" id="GO:0016787">
    <property type="term" value="F:hydrolase activity"/>
    <property type="evidence" value="ECO:0007669"/>
    <property type="project" value="UniProtKB-KW"/>
</dbReference>
<dbReference type="InterPro" id="IPR016136">
    <property type="entry name" value="DNA_helicase_N/primase_C"/>
</dbReference>
<dbReference type="RefSeq" id="WP_201636305.1">
    <property type="nucleotide sequence ID" value="NZ_JAEQNB010000004.1"/>
</dbReference>